<evidence type="ECO:0000313" key="3">
    <source>
        <dbReference type="Proteomes" id="UP001601303"/>
    </source>
</evidence>
<protein>
    <submittedName>
        <fullName evidence="2">Condensation domain-containing protein</fullName>
    </submittedName>
</protein>
<comment type="caution">
    <text evidence="2">The sequence shown here is derived from an EMBL/GenBank/DDBJ whole genome shotgun (WGS) entry which is preliminary data.</text>
</comment>
<sequence>MYQALLDGESSEVRSLGELQELVDEESAYRDSSDYEEDRSYWMERMAGAGTPPSLSLGPRQGEGHQVAYSGRISSDRRDALRTATRAALPVVVAAAMAVHLDRVTGESDIVLGVPLAARTTPAARTCGTADVINAKGFRICDEISGCTATRNSSAPRSTY</sequence>
<proteinExistence type="predicted"/>
<feature type="domain" description="Condensation" evidence="1">
    <location>
        <begin position="1"/>
        <end position="124"/>
    </location>
</feature>
<dbReference type="EMBL" id="JBIAHM010000020">
    <property type="protein sequence ID" value="MFE9605542.1"/>
    <property type="molecule type" value="Genomic_DNA"/>
</dbReference>
<accession>A0ABW6MJR3</accession>
<organism evidence="2 3">
    <name type="scientific">Streptomyces hokutonensis</name>
    <dbReference type="NCBI Taxonomy" id="1306990"/>
    <lineage>
        <taxon>Bacteria</taxon>
        <taxon>Bacillati</taxon>
        <taxon>Actinomycetota</taxon>
        <taxon>Actinomycetes</taxon>
        <taxon>Kitasatosporales</taxon>
        <taxon>Streptomycetaceae</taxon>
        <taxon>Streptomyces</taxon>
    </lineage>
</organism>
<dbReference type="Pfam" id="PF00668">
    <property type="entry name" value="Condensation"/>
    <property type="match status" value="1"/>
</dbReference>
<dbReference type="Gene3D" id="3.30.559.30">
    <property type="entry name" value="Nonribosomal peptide synthetase, condensation domain"/>
    <property type="match status" value="1"/>
</dbReference>
<dbReference type="Proteomes" id="UP001601303">
    <property type="component" value="Unassembled WGS sequence"/>
</dbReference>
<keyword evidence="3" id="KW-1185">Reference proteome</keyword>
<dbReference type="RefSeq" id="WP_388114307.1">
    <property type="nucleotide sequence ID" value="NZ_JBIAHM010000020.1"/>
</dbReference>
<dbReference type="SUPFAM" id="SSF52777">
    <property type="entry name" value="CoA-dependent acyltransferases"/>
    <property type="match status" value="1"/>
</dbReference>
<evidence type="ECO:0000313" key="2">
    <source>
        <dbReference type="EMBL" id="MFE9605542.1"/>
    </source>
</evidence>
<reference evidence="2 3" key="1">
    <citation type="submission" date="2024-10" db="EMBL/GenBank/DDBJ databases">
        <title>The Natural Products Discovery Center: Release of the First 8490 Sequenced Strains for Exploring Actinobacteria Biosynthetic Diversity.</title>
        <authorList>
            <person name="Kalkreuter E."/>
            <person name="Kautsar S.A."/>
            <person name="Yang D."/>
            <person name="Bader C.D."/>
            <person name="Teijaro C.N."/>
            <person name="Fluegel L."/>
            <person name="Davis C.M."/>
            <person name="Simpson J.R."/>
            <person name="Lauterbach L."/>
            <person name="Steele A.D."/>
            <person name="Gui C."/>
            <person name="Meng S."/>
            <person name="Li G."/>
            <person name="Viehrig K."/>
            <person name="Ye F."/>
            <person name="Su P."/>
            <person name="Kiefer A.F."/>
            <person name="Nichols A."/>
            <person name="Cepeda A.J."/>
            <person name="Yan W."/>
            <person name="Fan B."/>
            <person name="Jiang Y."/>
            <person name="Adhikari A."/>
            <person name="Zheng C.-J."/>
            <person name="Schuster L."/>
            <person name="Cowan T.M."/>
            <person name="Smanski M.J."/>
            <person name="Chevrette M.G."/>
            <person name="De Carvalho L.P.S."/>
            <person name="Shen B."/>
        </authorList>
    </citation>
    <scope>NUCLEOTIDE SEQUENCE [LARGE SCALE GENOMIC DNA]</scope>
    <source>
        <strain evidence="2 3">NPDC006488</strain>
    </source>
</reference>
<dbReference type="InterPro" id="IPR001242">
    <property type="entry name" value="Condensation_dom"/>
</dbReference>
<evidence type="ECO:0000259" key="1">
    <source>
        <dbReference type="Pfam" id="PF00668"/>
    </source>
</evidence>
<name>A0ABW6MJR3_9ACTN</name>
<gene>
    <name evidence="2" type="ORF">ACFYNQ_44240</name>
</gene>